<dbReference type="PANTHER" id="PTHR33474:SF2">
    <property type="entry name" value="TRANSMEMBRANE PROTEIN"/>
    <property type="match status" value="1"/>
</dbReference>
<feature type="signal peptide" evidence="1">
    <location>
        <begin position="1"/>
        <end position="27"/>
    </location>
</feature>
<evidence type="ECO:0000256" key="1">
    <source>
        <dbReference type="SAM" id="SignalP"/>
    </source>
</evidence>
<dbReference type="OMA" id="THVAHEN"/>
<accession>A0A124SE02</accession>
<dbReference type="PANTHER" id="PTHR33474">
    <property type="entry name" value="TRANSMEMBRANE PROTEIN"/>
    <property type="match status" value="1"/>
</dbReference>
<evidence type="ECO:0000313" key="3">
    <source>
        <dbReference type="Proteomes" id="UP000243975"/>
    </source>
</evidence>
<proteinExistence type="predicted"/>
<dbReference type="STRING" id="59895.A0A124SE02"/>
<dbReference type="Proteomes" id="UP000243975">
    <property type="component" value="Unassembled WGS sequence"/>
</dbReference>
<organism evidence="2 3">
    <name type="scientific">Cynara cardunculus var. scolymus</name>
    <name type="common">Globe artichoke</name>
    <name type="synonym">Cynara scolymus</name>
    <dbReference type="NCBI Taxonomy" id="59895"/>
    <lineage>
        <taxon>Eukaryota</taxon>
        <taxon>Viridiplantae</taxon>
        <taxon>Streptophyta</taxon>
        <taxon>Embryophyta</taxon>
        <taxon>Tracheophyta</taxon>
        <taxon>Spermatophyta</taxon>
        <taxon>Magnoliopsida</taxon>
        <taxon>eudicotyledons</taxon>
        <taxon>Gunneridae</taxon>
        <taxon>Pentapetalae</taxon>
        <taxon>asterids</taxon>
        <taxon>campanulids</taxon>
        <taxon>Asterales</taxon>
        <taxon>Asteraceae</taxon>
        <taxon>Carduoideae</taxon>
        <taxon>Cardueae</taxon>
        <taxon>Carduinae</taxon>
        <taxon>Cynara</taxon>
    </lineage>
</organism>
<dbReference type="EMBL" id="LEKV01003792">
    <property type="protein sequence ID" value="KVH98531.1"/>
    <property type="molecule type" value="Genomic_DNA"/>
</dbReference>
<gene>
    <name evidence="2" type="ORF">Ccrd_023240</name>
</gene>
<keyword evidence="1" id="KW-0732">Signal</keyword>
<reference evidence="2 3" key="1">
    <citation type="journal article" date="2016" name="Sci. Rep.">
        <title>The genome sequence of the outbreeding globe artichoke constructed de novo incorporating a phase-aware low-pass sequencing strategy of F1 progeny.</title>
        <authorList>
            <person name="Scaglione D."/>
            <person name="Reyes-Chin-Wo S."/>
            <person name="Acquadro A."/>
            <person name="Froenicke L."/>
            <person name="Portis E."/>
            <person name="Beitel C."/>
            <person name="Tirone M."/>
            <person name="Mauro R."/>
            <person name="Lo Monaco A."/>
            <person name="Mauromicale G."/>
            <person name="Faccioli P."/>
            <person name="Cattivelli L."/>
            <person name="Rieseberg L."/>
            <person name="Michelmore R."/>
            <person name="Lanteri S."/>
        </authorList>
    </citation>
    <scope>NUCLEOTIDE SEQUENCE [LARGE SCALE GENOMIC DNA]</scope>
    <source>
        <strain evidence="2">2C</strain>
    </source>
</reference>
<keyword evidence="3" id="KW-1185">Reference proteome</keyword>
<dbReference type="Gramene" id="KVH98531">
    <property type="protein sequence ID" value="KVH98531"/>
    <property type="gene ID" value="Ccrd_023240"/>
</dbReference>
<evidence type="ECO:0000313" key="2">
    <source>
        <dbReference type="EMBL" id="KVH98531.1"/>
    </source>
</evidence>
<feature type="chain" id="PRO_5007176185" evidence="1">
    <location>
        <begin position="28"/>
        <end position="87"/>
    </location>
</feature>
<comment type="caution">
    <text evidence="2">The sequence shown here is derived from an EMBL/GenBank/DDBJ whole genome shotgun (WGS) entry which is preliminary data.</text>
</comment>
<name>A0A124SE02_CYNCS</name>
<protein>
    <submittedName>
        <fullName evidence="2">Uncharacterized protein</fullName>
    </submittedName>
</protein>
<sequence length="87" mass="9657">MFKAMALSTRFLVFILGFSLLVSTFDAIPISRIRNLISEEHSPDVSGNIHSGSLEDSWDESIVSRRMDLTTNDYQGSGANDRHTPSP</sequence>
<dbReference type="AlphaFoldDB" id="A0A124SE02"/>